<reference evidence="14 15" key="1">
    <citation type="journal article" date="2018" name="Gigascience">
        <title>Genomes of trombidid mites reveal novel predicted allergens and laterally-transferred genes associated with secondary metabolism.</title>
        <authorList>
            <person name="Dong X."/>
            <person name="Chaisiri K."/>
            <person name="Xia D."/>
            <person name="Armstrong S.D."/>
            <person name="Fang Y."/>
            <person name="Donnelly M.J."/>
            <person name="Kadowaki T."/>
            <person name="McGarry J.W."/>
            <person name="Darby A.C."/>
            <person name="Makepeace B.L."/>
        </authorList>
    </citation>
    <scope>NUCLEOTIDE SEQUENCE [LARGE SCALE GENOMIC DNA]</scope>
    <source>
        <strain evidence="14">UoL-UT</strain>
    </source>
</reference>
<evidence type="ECO:0000256" key="7">
    <source>
        <dbReference type="ARBA" id="ARBA00022723"/>
    </source>
</evidence>
<evidence type="ECO:0000313" key="14">
    <source>
        <dbReference type="EMBL" id="RWS22190.1"/>
    </source>
</evidence>
<evidence type="ECO:0000256" key="2">
    <source>
        <dbReference type="ARBA" id="ARBA00004699"/>
    </source>
</evidence>
<evidence type="ECO:0000256" key="9">
    <source>
        <dbReference type="ARBA" id="ARBA00023235"/>
    </source>
</evidence>
<keyword evidence="15" id="KW-1185">Reference proteome</keyword>
<evidence type="ECO:0000256" key="4">
    <source>
        <dbReference type="ARBA" id="ARBA00011738"/>
    </source>
</evidence>
<comment type="subcellular location">
    <subcellularLocation>
        <location evidence="1 13">Cytoplasm</location>
    </subcellularLocation>
</comment>
<dbReference type="SFLD" id="SFLDS00003">
    <property type="entry name" value="Haloacid_Dehalogenase"/>
    <property type="match status" value="1"/>
</dbReference>
<dbReference type="EMBL" id="NCKV01009548">
    <property type="protein sequence ID" value="RWS22190.1"/>
    <property type="molecule type" value="Genomic_DNA"/>
</dbReference>
<dbReference type="Pfam" id="PF03332">
    <property type="entry name" value="PMM"/>
    <property type="match status" value="1"/>
</dbReference>
<dbReference type="SFLD" id="SFLDG01140">
    <property type="entry name" value="C2.B:_Phosphomannomutase_and_P"/>
    <property type="match status" value="1"/>
</dbReference>
<dbReference type="Gene3D" id="3.40.50.1000">
    <property type="entry name" value="HAD superfamily/HAD-like"/>
    <property type="match status" value="1"/>
</dbReference>
<evidence type="ECO:0000256" key="13">
    <source>
        <dbReference type="RuleBase" id="RU361118"/>
    </source>
</evidence>
<accession>A0A443S3T0</accession>
<evidence type="ECO:0000256" key="6">
    <source>
        <dbReference type="ARBA" id="ARBA00022490"/>
    </source>
</evidence>
<dbReference type="InterPro" id="IPR006379">
    <property type="entry name" value="HAD-SF_hydro_IIB"/>
</dbReference>
<keyword evidence="8 12" id="KW-0460">Magnesium</keyword>
<sequence>MAVEKSNDILCLFDVDGTLTHPRQKIEPQMEKYLQKLRNVVHVALVGGSDLSKIYEQMCGNSGNANKPLEELLEEYDYVFAENGLVSYKGSTLLGKQSIANFLGEEKCQEFINFCLDYMSKLIIPRKRGNFIEFRNGMINVTICGRSVTQAEREEFAAYDQQHHLRKQFVEALEKRFPEEYGLAFVIGGQISIDVFPKGWDKTYCLRWIPDNFKTIHFFGDKTAVGGNDHSIYVHPKTIGHHVNCPDETMSILSDIFGL</sequence>
<evidence type="ECO:0000256" key="1">
    <source>
        <dbReference type="ARBA" id="ARBA00004496"/>
    </source>
</evidence>
<dbReference type="InterPro" id="IPR005002">
    <property type="entry name" value="PMM"/>
</dbReference>
<keyword evidence="7 12" id="KW-0479">Metal-binding</keyword>
<feature type="binding site" evidence="11">
    <location>
        <position position="194"/>
    </location>
    <ligand>
        <name>alpha-D-mannose 1-phosphate</name>
        <dbReference type="ChEBI" id="CHEBI:58409"/>
    </ligand>
</feature>
<dbReference type="OrthoDB" id="10264771at2759"/>
<comment type="function">
    <text evidence="13">Involved in the synthesis of the GDP-mannose and dolichol-phosphate-mannose required for a number of critical mannosyl transfer reactions.</text>
</comment>
<comment type="similarity">
    <text evidence="3 13">Belongs to the eukaryotic PMM family.</text>
</comment>
<feature type="binding site" evidence="11">
    <location>
        <position position="23"/>
    </location>
    <ligand>
        <name>alpha-D-mannose 1-phosphate</name>
        <dbReference type="ChEBI" id="CHEBI:58409"/>
    </ligand>
</feature>
<evidence type="ECO:0000313" key="15">
    <source>
        <dbReference type="Proteomes" id="UP000288716"/>
    </source>
</evidence>
<dbReference type="GO" id="GO:0004615">
    <property type="term" value="F:phosphomannomutase activity"/>
    <property type="evidence" value="ECO:0007669"/>
    <property type="project" value="UniProtKB-EC"/>
</dbReference>
<feature type="binding site" evidence="12">
    <location>
        <position position="233"/>
    </location>
    <ligand>
        <name>Mg(2+)</name>
        <dbReference type="ChEBI" id="CHEBI:18420"/>
        <label>1</label>
    </ligand>
</feature>
<name>A0A443S3T0_9ACAR</name>
<evidence type="ECO:0000256" key="12">
    <source>
        <dbReference type="PIRSR" id="PIRSR605002-3"/>
    </source>
</evidence>
<feature type="binding site" evidence="12">
    <location>
        <position position="238"/>
    </location>
    <ligand>
        <name>Mg(2+)</name>
        <dbReference type="ChEBI" id="CHEBI:18420"/>
        <label>1</label>
    </ligand>
</feature>
<comment type="cofactor">
    <cofactor evidence="12">
        <name>Mg(2+)</name>
        <dbReference type="ChEBI" id="CHEBI:18420"/>
    </cofactor>
</comment>
<protein>
    <recommendedName>
        <fullName evidence="5 13">Phosphomannomutase</fullName>
        <ecNumber evidence="5 13">5.4.2.8</ecNumber>
    </recommendedName>
</protein>
<feature type="active site" description="Proton donor/acceptor" evidence="10">
    <location>
        <position position="16"/>
    </location>
</feature>
<evidence type="ECO:0000256" key="11">
    <source>
        <dbReference type="PIRSR" id="PIRSR605002-2"/>
    </source>
</evidence>
<comment type="caution">
    <text evidence="14">The sequence shown here is derived from an EMBL/GenBank/DDBJ whole genome shotgun (WGS) entry which is preliminary data.</text>
</comment>
<feature type="binding site" evidence="12">
    <location>
        <position position="16"/>
    </location>
    <ligand>
        <name>Mg(2+)</name>
        <dbReference type="ChEBI" id="CHEBI:18420"/>
        <label>1</label>
    </ligand>
</feature>
<dbReference type="UniPathway" id="UPA00126">
    <property type="reaction ID" value="UER00424"/>
</dbReference>
<evidence type="ECO:0000256" key="5">
    <source>
        <dbReference type="ARBA" id="ARBA00012730"/>
    </source>
</evidence>
<dbReference type="Gene3D" id="3.30.1240.20">
    <property type="match status" value="1"/>
</dbReference>
<dbReference type="AlphaFoldDB" id="A0A443S3T0"/>
<dbReference type="STRING" id="299467.A0A443S3T0"/>
<dbReference type="InterPro" id="IPR043169">
    <property type="entry name" value="PMM_cap"/>
</dbReference>
<proteinExistence type="inferred from homology"/>
<dbReference type="InterPro" id="IPR036412">
    <property type="entry name" value="HAD-like_sf"/>
</dbReference>
<feature type="binding site" evidence="11">
    <location>
        <position position="146"/>
    </location>
    <ligand>
        <name>alpha-D-mannose 1-phosphate</name>
        <dbReference type="ChEBI" id="CHEBI:58409"/>
    </ligand>
</feature>
<gene>
    <name evidence="14" type="ORF">B4U80_06428</name>
</gene>
<dbReference type="SFLD" id="SFLDG01143">
    <property type="entry name" value="C2.B.3:_Phosphomannomutase_Lik"/>
    <property type="match status" value="1"/>
</dbReference>
<feature type="binding site" evidence="12">
    <location>
        <position position="14"/>
    </location>
    <ligand>
        <name>Mg(2+)</name>
        <dbReference type="ChEBI" id="CHEBI:18420"/>
        <label>1</label>
    </ligand>
</feature>
<comment type="subunit">
    <text evidence="4 13">Homodimer.</text>
</comment>
<dbReference type="PANTHER" id="PTHR10466">
    <property type="entry name" value="PHOSPHOMANNOMUTASE"/>
    <property type="match status" value="1"/>
</dbReference>
<dbReference type="NCBIfam" id="TIGR01484">
    <property type="entry name" value="HAD-SF-IIB"/>
    <property type="match status" value="1"/>
</dbReference>
<dbReference type="EC" id="5.4.2.8" evidence="5 13"/>
<dbReference type="SFLD" id="SFLDF00445">
    <property type="entry name" value="alpha-phosphomannomutase"/>
    <property type="match status" value="1"/>
</dbReference>
<feature type="binding site" evidence="11">
    <location>
        <position position="192"/>
    </location>
    <ligand>
        <name>alpha-D-mannose 1-phosphate</name>
        <dbReference type="ChEBI" id="CHEBI:58409"/>
    </ligand>
</feature>
<evidence type="ECO:0000256" key="10">
    <source>
        <dbReference type="PIRSR" id="PIRSR605002-1"/>
    </source>
</evidence>
<dbReference type="Proteomes" id="UP000288716">
    <property type="component" value="Unassembled WGS sequence"/>
</dbReference>
<dbReference type="GO" id="GO:0046872">
    <property type="term" value="F:metal ion binding"/>
    <property type="evidence" value="ECO:0007669"/>
    <property type="project" value="UniProtKB-KW"/>
</dbReference>
<dbReference type="FunFam" id="3.30.1240.20:FF:000001">
    <property type="entry name" value="Phosphomannomutase"/>
    <property type="match status" value="1"/>
</dbReference>
<dbReference type="InterPro" id="IPR023214">
    <property type="entry name" value="HAD_sf"/>
</dbReference>
<dbReference type="PANTHER" id="PTHR10466:SF0">
    <property type="entry name" value="PHOSPHOMANNOMUTASE"/>
    <property type="match status" value="1"/>
</dbReference>
<dbReference type="SUPFAM" id="SSF56784">
    <property type="entry name" value="HAD-like"/>
    <property type="match status" value="1"/>
</dbReference>
<dbReference type="GO" id="GO:0006487">
    <property type="term" value="P:protein N-linked glycosylation"/>
    <property type="evidence" value="ECO:0007669"/>
    <property type="project" value="TreeGrafter"/>
</dbReference>
<comment type="pathway">
    <text evidence="2 13">Nucleotide-sugar biosynthesis; GDP-alpha-D-mannose biosynthesis; alpha-D-mannose 1-phosphate from D-fructose 6-phosphate: step 2/2.</text>
</comment>
<comment type="catalytic activity">
    <reaction evidence="13">
        <text>alpha-D-mannose 1-phosphate = D-mannose 6-phosphate</text>
        <dbReference type="Rhea" id="RHEA:11140"/>
        <dbReference type="ChEBI" id="CHEBI:58409"/>
        <dbReference type="ChEBI" id="CHEBI:58735"/>
        <dbReference type="EC" id="5.4.2.8"/>
    </reaction>
</comment>
<evidence type="ECO:0000256" key="3">
    <source>
        <dbReference type="ARBA" id="ARBA00009736"/>
    </source>
</evidence>
<dbReference type="GO" id="GO:0006013">
    <property type="term" value="P:mannose metabolic process"/>
    <property type="evidence" value="ECO:0007669"/>
    <property type="project" value="TreeGrafter"/>
</dbReference>
<organism evidence="14 15">
    <name type="scientific">Leptotrombidium deliense</name>
    <dbReference type="NCBI Taxonomy" id="299467"/>
    <lineage>
        <taxon>Eukaryota</taxon>
        <taxon>Metazoa</taxon>
        <taxon>Ecdysozoa</taxon>
        <taxon>Arthropoda</taxon>
        <taxon>Chelicerata</taxon>
        <taxon>Arachnida</taxon>
        <taxon>Acari</taxon>
        <taxon>Acariformes</taxon>
        <taxon>Trombidiformes</taxon>
        <taxon>Prostigmata</taxon>
        <taxon>Anystina</taxon>
        <taxon>Parasitengona</taxon>
        <taxon>Trombiculoidea</taxon>
        <taxon>Trombiculidae</taxon>
        <taxon>Leptotrombidium</taxon>
    </lineage>
</organism>
<feature type="binding site" evidence="11">
    <location>
        <position position="135"/>
    </location>
    <ligand>
        <name>alpha-D-mannose 1-phosphate</name>
        <dbReference type="ChEBI" id="CHEBI:58409"/>
    </ligand>
</feature>
<feature type="active site" description="Nucleophile" evidence="10">
    <location>
        <position position="14"/>
    </location>
</feature>
<keyword evidence="6 13" id="KW-0963">Cytoplasm</keyword>
<feature type="binding site" evidence="12">
    <location>
        <position position="221"/>
    </location>
    <ligand>
        <name>Mg(2+)</name>
        <dbReference type="ChEBI" id="CHEBI:18420"/>
        <label>1</label>
    </ligand>
</feature>
<dbReference type="VEuPathDB" id="VectorBase:LDEU009851"/>
<evidence type="ECO:0000256" key="8">
    <source>
        <dbReference type="ARBA" id="ARBA00022842"/>
    </source>
</evidence>
<dbReference type="CDD" id="cd02585">
    <property type="entry name" value="HAD_PMM"/>
    <property type="match status" value="1"/>
</dbReference>
<keyword evidence="9 13" id="KW-0413">Isomerase</keyword>
<feature type="binding site" evidence="11">
    <location>
        <position position="153"/>
    </location>
    <ligand>
        <name>alpha-D-mannose 1-phosphate</name>
        <dbReference type="ChEBI" id="CHEBI:58409"/>
    </ligand>
</feature>
<dbReference type="GO" id="GO:0005829">
    <property type="term" value="C:cytosol"/>
    <property type="evidence" value="ECO:0007669"/>
    <property type="project" value="TreeGrafter"/>
</dbReference>
<dbReference type="GO" id="GO:0009298">
    <property type="term" value="P:GDP-mannose biosynthetic process"/>
    <property type="evidence" value="ECO:0007669"/>
    <property type="project" value="UniProtKB-UniPathway"/>
</dbReference>